<sequence>MKNKILVFLSSVFILFAIFTFGKNIYLKKIIKEKLSIALQQPIEIKKANISLLNNSFSLKDVLLTKDNIIVKNISVKMNFKEFIKNNNNFIIDNLTLSEITLEKISNNENLDQSKIQNSLQENDKASEYIKEIDKKINAQDNLSKFFKVNFDKDNFSKSISDGLIDFLIKNVDYIDLIIQKEINRKLNKKIIFFNARSKEILNNLKNYNHSNSKNNILIKNVSFTGNILNINFSGNFKNFNTNLTKNTSLPVNIKLSQNEAIGDIYGDINTNNLTANIYIKLSNVNTNSLSLFNKYLSHGILSSEQVIKVYGNNISIDGNISLDKISINKEFLINSNKLDNIKKSILIEIINLSEKNYSSFKLSNNFTNNSEFISIKTNIPKEIKSTLISNRSTFSNFLQRQLKDQYKGEFEDKKNKIKNFFKNIF</sequence>
<accession>A0ABU4WB83</accession>
<evidence type="ECO:0000313" key="1">
    <source>
        <dbReference type="EMBL" id="MDX8336292.1"/>
    </source>
</evidence>
<protein>
    <recommendedName>
        <fullName evidence="3">AsmA-like C-terminal domain-containing protein</fullName>
    </recommendedName>
</protein>
<dbReference type="Proteomes" id="UP001279681">
    <property type="component" value="Unassembled WGS sequence"/>
</dbReference>
<comment type="caution">
    <text evidence="1">The sequence shown here is derived from an EMBL/GenBank/DDBJ whole genome shotgun (WGS) entry which is preliminary data.</text>
</comment>
<organism evidence="1 2">
    <name type="scientific">Candidatus Cetobacterium colombiensis</name>
    <dbReference type="NCBI Taxonomy" id="3073100"/>
    <lineage>
        <taxon>Bacteria</taxon>
        <taxon>Fusobacteriati</taxon>
        <taxon>Fusobacteriota</taxon>
        <taxon>Fusobacteriia</taxon>
        <taxon>Fusobacteriales</taxon>
        <taxon>Fusobacteriaceae</taxon>
        <taxon>Cetobacterium</taxon>
    </lineage>
</organism>
<reference evidence="2" key="1">
    <citation type="submission" date="2023-07" db="EMBL/GenBank/DDBJ databases">
        <authorList>
            <person name="Colorado M.A."/>
            <person name="Villamil L.M."/>
            <person name="Melo J.F."/>
            <person name="Rodriguez J.A."/>
            <person name="Ruiz R.Y."/>
        </authorList>
    </citation>
    <scope>NUCLEOTIDE SEQUENCE [LARGE SCALE GENOMIC DNA]</scope>
    <source>
        <strain evidence="2">C33</strain>
    </source>
</reference>
<keyword evidence="2" id="KW-1185">Reference proteome</keyword>
<evidence type="ECO:0000313" key="2">
    <source>
        <dbReference type="Proteomes" id="UP001279681"/>
    </source>
</evidence>
<dbReference type="EMBL" id="JAVIKH010000008">
    <property type="protein sequence ID" value="MDX8336292.1"/>
    <property type="molecule type" value="Genomic_DNA"/>
</dbReference>
<proteinExistence type="predicted"/>
<gene>
    <name evidence="1" type="ORF">RFV38_07260</name>
</gene>
<dbReference type="RefSeq" id="WP_320313696.1">
    <property type="nucleotide sequence ID" value="NZ_JAVIKH010000008.1"/>
</dbReference>
<name>A0ABU4WB83_9FUSO</name>
<evidence type="ECO:0008006" key="3">
    <source>
        <dbReference type="Google" id="ProtNLM"/>
    </source>
</evidence>